<dbReference type="EMBL" id="BDIP01002953">
    <property type="protein sequence ID" value="GIQ87072.1"/>
    <property type="molecule type" value="Genomic_DNA"/>
</dbReference>
<reference evidence="1 2" key="1">
    <citation type="journal article" date="2018" name="PLoS ONE">
        <title>The draft genome of Kipferlia bialata reveals reductive genome evolution in fornicate parasites.</title>
        <authorList>
            <person name="Tanifuji G."/>
            <person name="Takabayashi S."/>
            <person name="Kume K."/>
            <person name="Takagi M."/>
            <person name="Nakayama T."/>
            <person name="Kamikawa R."/>
            <person name="Inagaki Y."/>
            <person name="Hashimoto T."/>
        </authorList>
    </citation>
    <scope>NUCLEOTIDE SEQUENCE [LARGE SCALE GENOMIC DNA]</scope>
    <source>
        <strain evidence="1">NY0173</strain>
    </source>
</reference>
<evidence type="ECO:0000313" key="2">
    <source>
        <dbReference type="Proteomes" id="UP000265618"/>
    </source>
</evidence>
<protein>
    <submittedName>
        <fullName evidence="1">Uncharacterized protein</fullName>
    </submittedName>
</protein>
<comment type="caution">
    <text evidence="1">The sequence shown here is derived from an EMBL/GenBank/DDBJ whole genome shotgun (WGS) entry which is preliminary data.</text>
</comment>
<accession>A0A9K3GL99</accession>
<feature type="non-terminal residue" evidence="1">
    <location>
        <position position="105"/>
    </location>
</feature>
<evidence type="ECO:0000313" key="1">
    <source>
        <dbReference type="EMBL" id="GIQ87072.1"/>
    </source>
</evidence>
<proteinExistence type="predicted"/>
<sequence>MEGTCAICQTGHVPSPLYTPDPKAIRTVKEGLQWLLDALDGAQTAAREEVLAEVGVQLPKRAPALLEACEAVGPRAMVTCGAFAQISTLLRVYGRVPGIGAFCTE</sequence>
<keyword evidence="2" id="KW-1185">Reference proteome</keyword>
<dbReference type="Proteomes" id="UP000265618">
    <property type="component" value="Unassembled WGS sequence"/>
</dbReference>
<name>A0A9K3GL99_9EUKA</name>
<dbReference type="AlphaFoldDB" id="A0A9K3GL99"/>
<gene>
    <name evidence="1" type="ORF">KIPB_009040</name>
</gene>
<organism evidence="1 2">
    <name type="scientific">Kipferlia bialata</name>
    <dbReference type="NCBI Taxonomy" id="797122"/>
    <lineage>
        <taxon>Eukaryota</taxon>
        <taxon>Metamonada</taxon>
        <taxon>Carpediemonas-like organisms</taxon>
        <taxon>Kipferlia</taxon>
    </lineage>
</organism>